<reference evidence="3" key="1">
    <citation type="submission" date="2016-06" db="UniProtKB">
        <authorList>
            <consortium name="WormBaseParasite"/>
        </authorList>
    </citation>
    <scope>IDENTIFICATION</scope>
</reference>
<dbReference type="GO" id="GO:0016020">
    <property type="term" value="C:membrane"/>
    <property type="evidence" value="ECO:0007669"/>
    <property type="project" value="InterPro"/>
</dbReference>
<dbReference type="InterPro" id="IPR006369">
    <property type="entry name" value="Protohaem_IX_farnesylTrfase"/>
</dbReference>
<dbReference type="GO" id="GO:0008495">
    <property type="term" value="F:protoheme IX farnesyltransferase activity"/>
    <property type="evidence" value="ECO:0007669"/>
    <property type="project" value="InterPro"/>
</dbReference>
<organism evidence="3">
    <name type="scientific">Echinostoma caproni</name>
    <dbReference type="NCBI Taxonomy" id="27848"/>
    <lineage>
        <taxon>Eukaryota</taxon>
        <taxon>Metazoa</taxon>
        <taxon>Spiralia</taxon>
        <taxon>Lophotrochozoa</taxon>
        <taxon>Platyhelminthes</taxon>
        <taxon>Trematoda</taxon>
        <taxon>Digenea</taxon>
        <taxon>Plagiorchiida</taxon>
        <taxon>Echinostomata</taxon>
        <taxon>Echinostomatoidea</taxon>
        <taxon>Echinostomatidae</taxon>
        <taxon>Echinostoma</taxon>
    </lineage>
</organism>
<dbReference type="PANTHER" id="PTHR43448">
    <property type="entry name" value="PROTOHEME IX FARNESYLTRANSFERASE, MITOCHONDRIAL"/>
    <property type="match status" value="1"/>
</dbReference>
<proteinExistence type="predicted"/>
<dbReference type="WBParaSite" id="ECPE_0001472601-mRNA-1">
    <property type="protein sequence ID" value="ECPE_0001472601-mRNA-1"/>
    <property type="gene ID" value="ECPE_0001472601"/>
</dbReference>
<feature type="region of interest" description="Disordered" evidence="2">
    <location>
        <begin position="73"/>
        <end position="94"/>
    </location>
</feature>
<evidence type="ECO:0000313" key="3">
    <source>
        <dbReference type="WBParaSite" id="ECPE_0001472601-mRNA-1"/>
    </source>
</evidence>
<dbReference type="AlphaFoldDB" id="A0A183B651"/>
<feature type="region of interest" description="Disordered" evidence="2">
    <location>
        <begin position="132"/>
        <end position="162"/>
    </location>
</feature>
<feature type="compositionally biased region" description="Low complexity" evidence="2">
    <location>
        <begin position="142"/>
        <end position="160"/>
    </location>
</feature>
<dbReference type="GO" id="GO:0006784">
    <property type="term" value="P:heme A biosynthetic process"/>
    <property type="evidence" value="ECO:0007669"/>
    <property type="project" value="TreeGrafter"/>
</dbReference>
<dbReference type="PANTHER" id="PTHR43448:SF2">
    <property type="entry name" value="PROTOHEME IX FARNESYLTRANSFERASE, MITOCHONDRIAL"/>
    <property type="match status" value="1"/>
</dbReference>
<keyword evidence="1" id="KW-0808">Transferase</keyword>
<evidence type="ECO:0000256" key="1">
    <source>
        <dbReference type="ARBA" id="ARBA00022679"/>
    </source>
</evidence>
<protein>
    <submittedName>
        <fullName evidence="3">Transmembrane protein</fullName>
    </submittedName>
</protein>
<sequence length="298" mass="31525">LVELALGGLSNLVAASSSARARIATAQELAFVVACLAAPHPNIVVHALTILIHDSQDLLRDALRQKQSSDVAFHLDKPPSLSPSSSITPDRGQSSAPLSAYSFFQVNDGSCDPHNILPAPKSQPTITVINSTQERQDSAGTPRPYSSPHHSKSPSPESSYTDAGRITVSLSPAGSTSALVPSHSSWTQPAFLPIVAGLSKARLSGLVVSTAMVGCALAASTTLATPAFLLHPYSTLLCLAMGTGLTSAAANTINQVRPPSLSLVKTVSNRLWIYHSERSDVYRIRRTVVIHSEPRRRS</sequence>
<name>A0A183B651_9TREM</name>
<accession>A0A183B651</accession>
<evidence type="ECO:0000256" key="2">
    <source>
        <dbReference type="SAM" id="MobiDB-lite"/>
    </source>
</evidence>
<dbReference type="GO" id="GO:0005739">
    <property type="term" value="C:mitochondrion"/>
    <property type="evidence" value="ECO:0007669"/>
    <property type="project" value="TreeGrafter"/>
</dbReference>